<dbReference type="Proteomes" id="UP001515500">
    <property type="component" value="Chromosome 10"/>
</dbReference>
<dbReference type="AlphaFoldDB" id="A0AB40BZN0"/>
<evidence type="ECO:0000313" key="3">
    <source>
        <dbReference type="RefSeq" id="XP_039132949.1"/>
    </source>
</evidence>
<dbReference type="PANTHER" id="PTHR45267">
    <property type="match status" value="1"/>
</dbReference>
<dbReference type="FunFam" id="3.40.50.720:FF:000434">
    <property type="entry name" value="NADPH-dependent pterin aldehyde reductase"/>
    <property type="match status" value="1"/>
</dbReference>
<dbReference type="PRINTS" id="PR00081">
    <property type="entry name" value="GDHRDH"/>
</dbReference>
<dbReference type="GO" id="GO:0006760">
    <property type="term" value="P:folic acid-containing compound metabolic process"/>
    <property type="evidence" value="ECO:0007669"/>
    <property type="project" value="TreeGrafter"/>
</dbReference>
<dbReference type="InterPro" id="IPR002347">
    <property type="entry name" value="SDR_fam"/>
</dbReference>
<sequence length="254" mass="26734">MVAATMAGGGPPKTVLITGVSRGLGRALTLELARRGHTIIGCSRSEDKIQALQDELQLPSDAPPVASSSSSSSSSSSKHLLSAIDVRSDESVKEFAKLVAQAKRVPDIIVNNAGTINKNNKIWEVPGEEFDMVIDTNLKGVANILRHFLPLMIERKKGIIVNMSSGWGRSPAAEVAPYCASKWAIEGLSRSVAKELPPGLAIVALSPGVVNTEMLASCFGSSAALYQSPEAWAPKAATMILNLTEDDNGASLTV</sequence>
<dbReference type="InterPro" id="IPR036291">
    <property type="entry name" value="NAD(P)-bd_dom_sf"/>
</dbReference>
<reference evidence="3" key="1">
    <citation type="submission" date="2025-08" db="UniProtKB">
        <authorList>
            <consortium name="RefSeq"/>
        </authorList>
    </citation>
    <scope>IDENTIFICATION</scope>
</reference>
<proteinExistence type="inferred from homology"/>
<dbReference type="GeneID" id="120270006"/>
<dbReference type="PRINTS" id="PR00080">
    <property type="entry name" value="SDRFAMILY"/>
</dbReference>
<protein>
    <submittedName>
        <fullName evidence="3">NADPH-dependent pterin aldehyde reductase</fullName>
    </submittedName>
</protein>
<organism evidence="2 3">
    <name type="scientific">Dioscorea cayennensis subsp. rotundata</name>
    <name type="common">White Guinea yam</name>
    <name type="synonym">Dioscorea rotundata</name>
    <dbReference type="NCBI Taxonomy" id="55577"/>
    <lineage>
        <taxon>Eukaryota</taxon>
        <taxon>Viridiplantae</taxon>
        <taxon>Streptophyta</taxon>
        <taxon>Embryophyta</taxon>
        <taxon>Tracheophyta</taxon>
        <taxon>Spermatophyta</taxon>
        <taxon>Magnoliopsida</taxon>
        <taxon>Liliopsida</taxon>
        <taxon>Dioscoreales</taxon>
        <taxon>Dioscoreaceae</taxon>
        <taxon>Dioscorea</taxon>
    </lineage>
</organism>
<evidence type="ECO:0000313" key="2">
    <source>
        <dbReference type="Proteomes" id="UP001515500"/>
    </source>
</evidence>
<dbReference type="GO" id="GO:0016616">
    <property type="term" value="F:oxidoreductase activity, acting on the CH-OH group of donors, NAD or NADP as acceptor"/>
    <property type="evidence" value="ECO:0007669"/>
    <property type="project" value="TreeGrafter"/>
</dbReference>
<dbReference type="GO" id="GO:0005829">
    <property type="term" value="C:cytosol"/>
    <property type="evidence" value="ECO:0007669"/>
    <property type="project" value="TreeGrafter"/>
</dbReference>
<accession>A0AB40BZN0</accession>
<dbReference type="InterPro" id="IPR053241">
    <property type="entry name" value="NADPH_pterin_aldehyde_rdct"/>
</dbReference>
<dbReference type="Pfam" id="PF00106">
    <property type="entry name" value="adh_short"/>
    <property type="match status" value="1"/>
</dbReference>
<dbReference type="SUPFAM" id="SSF51735">
    <property type="entry name" value="NAD(P)-binding Rossmann-fold domains"/>
    <property type="match status" value="1"/>
</dbReference>
<dbReference type="Gene3D" id="3.40.50.720">
    <property type="entry name" value="NAD(P)-binding Rossmann-like Domain"/>
    <property type="match status" value="1"/>
</dbReference>
<evidence type="ECO:0000256" key="1">
    <source>
        <dbReference type="RuleBase" id="RU000363"/>
    </source>
</evidence>
<keyword evidence="2" id="KW-1185">Reference proteome</keyword>
<name>A0AB40BZN0_DIOCR</name>
<dbReference type="PROSITE" id="PS00061">
    <property type="entry name" value="ADH_SHORT"/>
    <property type="match status" value="1"/>
</dbReference>
<gene>
    <name evidence="3" type="primary">LOC120270006</name>
</gene>
<dbReference type="RefSeq" id="XP_039132949.1">
    <property type="nucleotide sequence ID" value="XM_039277015.1"/>
</dbReference>
<comment type="similarity">
    <text evidence="1">Belongs to the short-chain dehydrogenases/reductases (SDR) family.</text>
</comment>
<dbReference type="InterPro" id="IPR020904">
    <property type="entry name" value="Sc_DH/Rdtase_CS"/>
</dbReference>
<dbReference type="PANTHER" id="PTHR45267:SF2">
    <property type="entry name" value="NADPH-DEPENDENT PTERIN ALDEHYDE REDUCTASE"/>
    <property type="match status" value="1"/>
</dbReference>